<organism evidence="1 2">
    <name type="scientific">Anabaena azotica FACHB-119</name>
    <dbReference type="NCBI Taxonomy" id="947527"/>
    <lineage>
        <taxon>Bacteria</taxon>
        <taxon>Bacillati</taxon>
        <taxon>Cyanobacteriota</taxon>
        <taxon>Cyanophyceae</taxon>
        <taxon>Nostocales</taxon>
        <taxon>Nostocaceae</taxon>
        <taxon>Anabaena</taxon>
        <taxon>Anabaena azotica</taxon>
    </lineage>
</organism>
<dbReference type="EMBL" id="JACJSG010000062">
    <property type="protein sequence ID" value="MBD2504900.1"/>
    <property type="molecule type" value="Genomic_DNA"/>
</dbReference>
<evidence type="ECO:0000313" key="2">
    <source>
        <dbReference type="Proteomes" id="UP000661112"/>
    </source>
</evidence>
<protein>
    <submittedName>
        <fullName evidence="1">Uncharacterized protein</fullName>
    </submittedName>
</protein>
<gene>
    <name evidence="1" type="ORF">H6G83_30600</name>
</gene>
<evidence type="ECO:0000313" key="1">
    <source>
        <dbReference type="EMBL" id="MBD2504900.1"/>
    </source>
</evidence>
<dbReference type="Gene3D" id="1.10.10.10">
    <property type="entry name" value="Winged helix-like DNA-binding domain superfamily/Winged helix DNA-binding domain"/>
    <property type="match status" value="1"/>
</dbReference>
<reference evidence="1 2" key="1">
    <citation type="journal article" date="2020" name="ISME J.">
        <title>Comparative genomics reveals insights into cyanobacterial evolution and habitat adaptation.</title>
        <authorList>
            <person name="Chen M.Y."/>
            <person name="Teng W.K."/>
            <person name="Zhao L."/>
            <person name="Hu C.X."/>
            <person name="Zhou Y.K."/>
            <person name="Han B.P."/>
            <person name="Song L.R."/>
            <person name="Shu W.S."/>
        </authorList>
    </citation>
    <scope>NUCLEOTIDE SEQUENCE [LARGE SCALE GENOMIC DNA]</scope>
    <source>
        <strain evidence="1 2">FACHB-119</strain>
    </source>
</reference>
<dbReference type="RefSeq" id="WP_190479145.1">
    <property type="nucleotide sequence ID" value="NZ_JACJSG010000062.1"/>
</dbReference>
<keyword evidence="2" id="KW-1185">Reference proteome</keyword>
<dbReference type="InterPro" id="IPR036388">
    <property type="entry name" value="WH-like_DNA-bd_sf"/>
</dbReference>
<sequence length="101" mass="11472">MRTDKIAEIIPAANKQGFLKPIREPNICFTDSLNQANFLLWLLNNAGENGLSTSQIAHKSGLHKNTCRCYLREFMQIGLLGKQLKSPEDAVWFLKQKISVR</sequence>
<dbReference type="Proteomes" id="UP000661112">
    <property type="component" value="Unassembled WGS sequence"/>
</dbReference>
<proteinExistence type="predicted"/>
<comment type="caution">
    <text evidence="1">The sequence shown here is derived from an EMBL/GenBank/DDBJ whole genome shotgun (WGS) entry which is preliminary data.</text>
</comment>
<name>A0ABR8DCE2_9NOST</name>
<accession>A0ABR8DCE2</accession>